<dbReference type="EMBL" id="BGZK01000630">
    <property type="protein sequence ID" value="GBP53619.1"/>
    <property type="molecule type" value="Genomic_DNA"/>
</dbReference>
<gene>
    <name evidence="2" type="ORF">EVAR_38591_1</name>
</gene>
<feature type="region of interest" description="Disordered" evidence="1">
    <location>
        <begin position="85"/>
        <end position="127"/>
    </location>
</feature>
<proteinExistence type="predicted"/>
<protein>
    <submittedName>
        <fullName evidence="2">Uncharacterized protein</fullName>
    </submittedName>
</protein>
<feature type="compositionally biased region" description="Basic and acidic residues" evidence="1">
    <location>
        <begin position="98"/>
        <end position="114"/>
    </location>
</feature>
<reference evidence="2 3" key="1">
    <citation type="journal article" date="2019" name="Commun. Biol.">
        <title>The bagworm genome reveals a unique fibroin gene that provides high tensile strength.</title>
        <authorList>
            <person name="Kono N."/>
            <person name="Nakamura H."/>
            <person name="Ohtoshi R."/>
            <person name="Tomita M."/>
            <person name="Numata K."/>
            <person name="Arakawa K."/>
        </authorList>
    </citation>
    <scope>NUCLEOTIDE SEQUENCE [LARGE SCALE GENOMIC DNA]</scope>
</reference>
<evidence type="ECO:0000256" key="1">
    <source>
        <dbReference type="SAM" id="MobiDB-lite"/>
    </source>
</evidence>
<keyword evidence="3" id="KW-1185">Reference proteome</keyword>
<organism evidence="2 3">
    <name type="scientific">Eumeta variegata</name>
    <name type="common">Bagworm moth</name>
    <name type="synonym">Eumeta japonica</name>
    <dbReference type="NCBI Taxonomy" id="151549"/>
    <lineage>
        <taxon>Eukaryota</taxon>
        <taxon>Metazoa</taxon>
        <taxon>Ecdysozoa</taxon>
        <taxon>Arthropoda</taxon>
        <taxon>Hexapoda</taxon>
        <taxon>Insecta</taxon>
        <taxon>Pterygota</taxon>
        <taxon>Neoptera</taxon>
        <taxon>Endopterygota</taxon>
        <taxon>Lepidoptera</taxon>
        <taxon>Glossata</taxon>
        <taxon>Ditrysia</taxon>
        <taxon>Tineoidea</taxon>
        <taxon>Psychidae</taxon>
        <taxon>Oiketicinae</taxon>
        <taxon>Eumeta</taxon>
    </lineage>
</organism>
<name>A0A4C1WTG5_EUMVA</name>
<sequence length="127" mass="14155">MPTPAVRALTDRKNGRHLLDGTRRRSAGGSVRSRVYDDYSRHGKITCRKSVEHRPESESRVNIAYNILVACDPGGERVRRPEAVPSFLSKLPEPAAGNRKEASRSTGRNKDPPLRPRIIFDTVNPIA</sequence>
<accession>A0A4C1WTG5</accession>
<dbReference type="AlphaFoldDB" id="A0A4C1WTG5"/>
<evidence type="ECO:0000313" key="2">
    <source>
        <dbReference type="EMBL" id="GBP53619.1"/>
    </source>
</evidence>
<evidence type="ECO:0000313" key="3">
    <source>
        <dbReference type="Proteomes" id="UP000299102"/>
    </source>
</evidence>
<dbReference type="Proteomes" id="UP000299102">
    <property type="component" value="Unassembled WGS sequence"/>
</dbReference>
<comment type="caution">
    <text evidence="2">The sequence shown here is derived from an EMBL/GenBank/DDBJ whole genome shotgun (WGS) entry which is preliminary data.</text>
</comment>